<evidence type="ECO:0000313" key="1">
    <source>
        <dbReference type="EMBL" id="RXG89004.1"/>
    </source>
</evidence>
<evidence type="ECO:0000313" key="5">
    <source>
        <dbReference type="Proteomes" id="UP000290174"/>
    </source>
</evidence>
<protein>
    <submittedName>
        <fullName evidence="3">Uncharacterized protein</fullName>
    </submittedName>
</protein>
<dbReference type="EMBL" id="LBJM01000036">
    <property type="protein sequence ID" value="RXH40529.1"/>
    <property type="molecule type" value="Genomic_DNA"/>
</dbReference>
<dbReference type="EMBL" id="RDRA01000002">
    <property type="protein sequence ID" value="RXG99292.1"/>
    <property type="molecule type" value="Genomic_DNA"/>
</dbReference>
<dbReference type="EMBL" id="RKMK01000034">
    <property type="protein sequence ID" value="RXG89004.1"/>
    <property type="molecule type" value="Genomic_DNA"/>
</dbReference>
<dbReference type="Proteomes" id="UP000289946">
    <property type="component" value="Unassembled WGS sequence"/>
</dbReference>
<reference evidence="3 6" key="1">
    <citation type="submission" date="2015-04" db="EMBL/GenBank/DDBJ databases">
        <title>Comparative genomics of rhizobia nodulating Arachis hypogaea in China.</title>
        <authorList>
            <person name="Li Y."/>
        </authorList>
    </citation>
    <scope>NUCLEOTIDE SEQUENCE [LARGE SCALE GENOMIC DNA]</scope>
    <source>
        <strain evidence="3 6">CCBAU 51787</strain>
    </source>
</reference>
<dbReference type="AlphaFoldDB" id="A0A4Q0SQ13"/>
<sequence length="94" mass="9829">MLCITGISQGFGKFRVAKEAGASCVGMRYVRATTDITQRAVEGGPDFASAILLTAADAVVDVSFWLFSTAHETCSMSAVRGDPDVIGTGPNLRS</sequence>
<evidence type="ECO:0000313" key="2">
    <source>
        <dbReference type="EMBL" id="RXG99292.1"/>
    </source>
</evidence>
<keyword evidence="4" id="KW-1185">Reference proteome</keyword>
<organism evidence="3 6">
    <name type="scientific">Bradyrhizobium zhanjiangense</name>
    <dbReference type="NCBI Taxonomy" id="1325107"/>
    <lineage>
        <taxon>Bacteria</taxon>
        <taxon>Pseudomonadati</taxon>
        <taxon>Pseudomonadota</taxon>
        <taxon>Alphaproteobacteria</taxon>
        <taxon>Hyphomicrobiales</taxon>
        <taxon>Nitrobacteraceae</taxon>
        <taxon>Bradyrhizobium</taxon>
    </lineage>
</organism>
<comment type="caution">
    <text evidence="3">The sequence shown here is derived from an EMBL/GenBank/DDBJ whole genome shotgun (WGS) entry which is preliminary data.</text>
</comment>
<dbReference type="Proteomes" id="UP000290174">
    <property type="component" value="Unassembled WGS sequence"/>
</dbReference>
<accession>A0A4Q0SQ13</accession>
<dbReference type="Proteomes" id="UP000290565">
    <property type="component" value="Unassembled WGS sequence"/>
</dbReference>
<gene>
    <name evidence="1" type="ORF">EAS61_28685</name>
    <name evidence="2" type="ORF">EAS62_04360</name>
    <name evidence="3" type="ORF">XH94_12110</name>
</gene>
<name>A0A4Q0SQ13_9BRAD</name>
<evidence type="ECO:0000313" key="6">
    <source>
        <dbReference type="Proteomes" id="UP000290565"/>
    </source>
</evidence>
<evidence type="ECO:0000313" key="4">
    <source>
        <dbReference type="Proteomes" id="UP000289946"/>
    </source>
</evidence>
<evidence type="ECO:0000313" key="3">
    <source>
        <dbReference type="EMBL" id="RXH40529.1"/>
    </source>
</evidence>
<proteinExistence type="predicted"/>
<reference evidence="1 5" key="2">
    <citation type="submission" date="2018-11" db="EMBL/GenBank/DDBJ databases">
        <title>Bradyrhizobium sp. nov., isolated from effective nodules of peanut in China.</title>
        <authorList>
            <person name="Li Y."/>
        </authorList>
    </citation>
    <scope>NUCLEOTIDE SEQUENCE [LARGE SCALE GENOMIC DNA]</scope>
    <source>
        <strain evidence="1 5">CCBAU 51770</strain>
        <strain evidence="2 4">CCBAU 51781</strain>
    </source>
</reference>
<accession>A0A4Q0QDZ3</accession>